<dbReference type="InterPro" id="IPR013785">
    <property type="entry name" value="Aldolase_TIM"/>
</dbReference>
<dbReference type="NCBIfam" id="TIGR00336">
    <property type="entry name" value="pyrE"/>
    <property type="match status" value="1"/>
</dbReference>
<feature type="binding site" evidence="15">
    <location>
        <position position="379"/>
    </location>
    <ligand>
        <name>substrate</name>
    </ligand>
</feature>
<dbReference type="InterPro" id="IPR000836">
    <property type="entry name" value="PRTase_dom"/>
</dbReference>
<evidence type="ECO:0000256" key="5">
    <source>
        <dbReference type="ARBA" id="ARBA00011971"/>
    </source>
</evidence>
<keyword evidence="13" id="KW-0511">Multifunctional enzyme</keyword>
<evidence type="ECO:0000256" key="6">
    <source>
        <dbReference type="ARBA" id="ARBA00012321"/>
    </source>
</evidence>
<evidence type="ECO:0000256" key="8">
    <source>
        <dbReference type="ARBA" id="ARBA00022676"/>
    </source>
</evidence>
<evidence type="ECO:0000313" key="18">
    <source>
        <dbReference type="Proteomes" id="UP000186922"/>
    </source>
</evidence>
<dbReference type="HAMAP" id="MF_01208">
    <property type="entry name" value="PyrE"/>
    <property type="match status" value="1"/>
</dbReference>
<keyword evidence="10" id="KW-0210">Decarboxylase</keyword>
<feature type="domain" description="Orotidine 5'-phosphate decarboxylase" evidence="16">
    <location>
        <begin position="259"/>
        <end position="472"/>
    </location>
</feature>
<feature type="binding site" evidence="15">
    <location>
        <position position="287"/>
    </location>
    <ligand>
        <name>substrate</name>
    </ligand>
</feature>
<organism evidence="17 18">
    <name type="scientific">Ramazzottius varieornatus</name>
    <name type="common">Water bear</name>
    <name type="synonym">Tardigrade</name>
    <dbReference type="NCBI Taxonomy" id="947166"/>
    <lineage>
        <taxon>Eukaryota</taxon>
        <taxon>Metazoa</taxon>
        <taxon>Ecdysozoa</taxon>
        <taxon>Tardigrada</taxon>
        <taxon>Eutardigrada</taxon>
        <taxon>Parachela</taxon>
        <taxon>Hypsibioidea</taxon>
        <taxon>Ramazzottiidae</taxon>
        <taxon>Ramazzottius</taxon>
    </lineage>
</organism>
<feature type="binding site" evidence="15">
    <location>
        <position position="457"/>
    </location>
    <ligand>
        <name>substrate</name>
    </ligand>
</feature>
<dbReference type="UniPathway" id="UPA00070">
    <property type="reaction ID" value="UER00119"/>
</dbReference>
<accession>A0A1D1VKF6</accession>
<dbReference type="InterPro" id="IPR023031">
    <property type="entry name" value="OPRT"/>
</dbReference>
<dbReference type="Proteomes" id="UP000186922">
    <property type="component" value="Unassembled WGS sequence"/>
</dbReference>
<evidence type="ECO:0000256" key="2">
    <source>
        <dbReference type="ARBA" id="ARBA00004889"/>
    </source>
</evidence>
<dbReference type="SUPFAM" id="SSF51366">
    <property type="entry name" value="Ribulose-phoshate binding barrel"/>
    <property type="match status" value="1"/>
</dbReference>
<dbReference type="InterPro" id="IPR018089">
    <property type="entry name" value="OMPdecase_AS"/>
</dbReference>
<dbReference type="AlphaFoldDB" id="A0A1D1VKF6"/>
<evidence type="ECO:0000256" key="4">
    <source>
        <dbReference type="ARBA" id="ARBA00009769"/>
    </source>
</evidence>
<dbReference type="PANTHER" id="PTHR19278:SF9">
    <property type="entry name" value="URIDINE 5'-MONOPHOSPHATE SYNTHASE"/>
    <property type="match status" value="1"/>
</dbReference>
<dbReference type="FunFam" id="3.40.50.2020:FF:000025">
    <property type="entry name" value="Uridine monophosphate synthetase"/>
    <property type="match status" value="1"/>
</dbReference>
<evidence type="ECO:0000256" key="9">
    <source>
        <dbReference type="ARBA" id="ARBA00022679"/>
    </source>
</evidence>
<dbReference type="GO" id="GO:0044205">
    <property type="term" value="P:'de novo' UMP biosynthetic process"/>
    <property type="evidence" value="ECO:0007669"/>
    <property type="project" value="UniProtKB-UniPathway"/>
</dbReference>
<comment type="pathway">
    <text evidence="2">Pyrimidine metabolism; UMP biosynthesis via de novo pathway; UMP from orotate: step 1/2.</text>
</comment>
<evidence type="ECO:0000256" key="1">
    <source>
        <dbReference type="ARBA" id="ARBA00004861"/>
    </source>
</evidence>
<keyword evidence="11" id="KW-0665">Pyrimidine biosynthesis</keyword>
<evidence type="ECO:0000256" key="14">
    <source>
        <dbReference type="PIRSR" id="PIRSR614732-1"/>
    </source>
</evidence>
<dbReference type="FunFam" id="3.20.20.70:FF:000114">
    <property type="entry name" value="Decarboxylase,orotidine phosphate"/>
    <property type="match status" value="1"/>
</dbReference>
<feature type="active site" description="For OMPdecase activity" evidence="14">
    <location>
        <position position="318"/>
    </location>
</feature>
<dbReference type="CDD" id="cd04725">
    <property type="entry name" value="OMP_decarboxylase_like"/>
    <property type="match status" value="1"/>
</dbReference>
<dbReference type="Gene3D" id="3.20.20.70">
    <property type="entry name" value="Aldolase class I"/>
    <property type="match status" value="1"/>
</dbReference>
<dbReference type="GO" id="GO:0006207">
    <property type="term" value="P:'de novo' pyrimidine nucleobase biosynthetic process"/>
    <property type="evidence" value="ECO:0007669"/>
    <property type="project" value="InterPro"/>
</dbReference>
<dbReference type="PANTHER" id="PTHR19278">
    <property type="entry name" value="OROTATE PHOSPHORIBOSYLTRANSFERASE"/>
    <property type="match status" value="1"/>
</dbReference>
<evidence type="ECO:0000313" key="17">
    <source>
        <dbReference type="EMBL" id="GAV02100.1"/>
    </source>
</evidence>
<dbReference type="CDD" id="cd06223">
    <property type="entry name" value="PRTases_typeI"/>
    <property type="match status" value="1"/>
</dbReference>
<feature type="active site" description="For OMPdecase activity" evidence="14">
    <location>
        <position position="320"/>
    </location>
</feature>
<feature type="binding site" evidence="15">
    <location>
        <position position="437"/>
    </location>
    <ligand>
        <name>substrate</name>
    </ligand>
</feature>
<protein>
    <recommendedName>
        <fullName evidence="7">Uridine 5'-monophosphate synthase</fullName>
        <ecNumber evidence="5">2.4.2.10</ecNumber>
        <ecNumber evidence="6">4.1.1.23</ecNumber>
    </recommendedName>
</protein>
<dbReference type="EC" id="4.1.1.23" evidence="6"/>
<dbReference type="InterPro" id="IPR029057">
    <property type="entry name" value="PRTase-like"/>
</dbReference>
<keyword evidence="8" id="KW-0328">Glycosyltransferase</keyword>
<evidence type="ECO:0000259" key="16">
    <source>
        <dbReference type="SMART" id="SM00934"/>
    </source>
</evidence>
<name>A0A1D1VKF6_RAMVA</name>
<keyword evidence="12" id="KW-0456">Lyase</keyword>
<gene>
    <name evidence="17" type="primary">RvY_12705-1</name>
    <name evidence="17" type="synonym">RvY_12705.1</name>
    <name evidence="17" type="ORF">RvY_12705</name>
</gene>
<dbReference type="InterPro" id="IPR001754">
    <property type="entry name" value="OMPdeCOase_dom"/>
</dbReference>
<dbReference type="InterPro" id="IPR004467">
    <property type="entry name" value="Or_phspho_trans_dom"/>
</dbReference>
<dbReference type="STRING" id="947166.A0A1D1VKF6"/>
<evidence type="ECO:0000256" key="7">
    <source>
        <dbReference type="ARBA" id="ARBA00015047"/>
    </source>
</evidence>
<sequence>MDTSSPATIQSLDEIILEFYAAGVIKLGQYKLKSGVMSPIYIDLRELIGFPKLLNTAAQLLHNVIRQKSSSISCDVLCGAPYAAVPVCTLVTVAQNIPMVMRRKEVKEYGTKKAVEGPVKDGAKCVIIDDVCTSGLSIMETATDLRKVGLVVEHAVILLDREAGGPFNLQNEGITLHSVMTLSYVCQTLVKSGKLDPKMAKQIEQFMASQAPDPKPQKVVNGNGLSKTWKQQSFSARAEHTSNAVAKHLFQLMDRKKSNLIVAADLTSTEAILNLADAIGPNICAFKIHADIIDGFSEDFVSKLKELSQTHRFLIFEDRKFSDIGSTVARQYGGGVFQIAHWADMVTIQPTPGPAVIEGLKKGQRSGHGIGGALIAEMSSKGALPNKENVAATIQMAHDHPEDIMGYICQSDIDDEPRFVRMTPGVHISEAGDTLGQQYVLPETVIENCADAVIVGRGITEAFKPSEAARMYQTRAFEAYLKRTSQ</sequence>
<dbReference type="GO" id="GO:0004588">
    <property type="term" value="F:orotate phosphoribosyltransferase activity"/>
    <property type="evidence" value="ECO:0007669"/>
    <property type="project" value="UniProtKB-EC"/>
</dbReference>
<dbReference type="NCBIfam" id="TIGR01740">
    <property type="entry name" value="pyrF"/>
    <property type="match status" value="1"/>
</dbReference>
<reference evidence="17 18" key="1">
    <citation type="journal article" date="2016" name="Nat. Commun.">
        <title>Extremotolerant tardigrade genome and improved radiotolerance of human cultured cells by tardigrade-unique protein.</title>
        <authorList>
            <person name="Hashimoto T."/>
            <person name="Horikawa D.D."/>
            <person name="Saito Y."/>
            <person name="Kuwahara H."/>
            <person name="Kozuka-Hata H."/>
            <person name="Shin-I T."/>
            <person name="Minakuchi Y."/>
            <person name="Ohishi K."/>
            <person name="Motoyama A."/>
            <person name="Aizu T."/>
            <person name="Enomoto A."/>
            <person name="Kondo K."/>
            <person name="Tanaka S."/>
            <person name="Hara Y."/>
            <person name="Koshikawa S."/>
            <person name="Sagara H."/>
            <person name="Miura T."/>
            <person name="Yokobori S."/>
            <person name="Miyagawa K."/>
            <person name="Suzuki Y."/>
            <person name="Kubo T."/>
            <person name="Oyama M."/>
            <person name="Kohara Y."/>
            <person name="Fujiyama A."/>
            <person name="Arakawa K."/>
            <person name="Katayama T."/>
            <person name="Toyoda A."/>
            <person name="Kunieda T."/>
        </authorList>
    </citation>
    <scope>NUCLEOTIDE SEQUENCE [LARGE SCALE GENOMIC DNA]</scope>
    <source>
        <strain evidence="17 18">YOKOZUNA-1</strain>
    </source>
</reference>
<evidence type="ECO:0000256" key="12">
    <source>
        <dbReference type="ARBA" id="ARBA00023239"/>
    </source>
</evidence>
<dbReference type="OrthoDB" id="10263753at2759"/>
<dbReference type="Pfam" id="PF00215">
    <property type="entry name" value="OMPdecase"/>
    <property type="match status" value="1"/>
</dbReference>
<keyword evidence="9" id="KW-0808">Transferase</keyword>
<feature type="binding site" evidence="15">
    <location>
        <position position="456"/>
    </location>
    <ligand>
        <name>substrate</name>
    </ligand>
</feature>
<dbReference type="InterPro" id="IPR011060">
    <property type="entry name" value="RibuloseP-bd_barrel"/>
</dbReference>
<dbReference type="Gene3D" id="3.40.50.2020">
    <property type="match status" value="1"/>
</dbReference>
<comment type="similarity">
    <text evidence="3">In the N-terminal section; belongs to the purine/pyrimidine phosphoribosyltransferase family.</text>
</comment>
<dbReference type="GO" id="GO:0004590">
    <property type="term" value="F:orotidine-5'-phosphate decarboxylase activity"/>
    <property type="evidence" value="ECO:0007669"/>
    <property type="project" value="UniProtKB-EC"/>
</dbReference>
<evidence type="ECO:0000256" key="11">
    <source>
        <dbReference type="ARBA" id="ARBA00022975"/>
    </source>
</evidence>
<evidence type="ECO:0000256" key="10">
    <source>
        <dbReference type="ARBA" id="ARBA00022793"/>
    </source>
</evidence>
<dbReference type="EMBL" id="BDGG01000008">
    <property type="protein sequence ID" value="GAV02100.1"/>
    <property type="molecule type" value="Genomic_DNA"/>
</dbReference>
<dbReference type="SUPFAM" id="SSF53271">
    <property type="entry name" value="PRTase-like"/>
    <property type="match status" value="1"/>
</dbReference>
<dbReference type="EC" id="2.4.2.10" evidence="5"/>
<evidence type="ECO:0000256" key="15">
    <source>
        <dbReference type="PIRSR" id="PIRSR614732-2"/>
    </source>
</evidence>
<keyword evidence="18" id="KW-1185">Reference proteome</keyword>
<dbReference type="PROSITE" id="PS00156">
    <property type="entry name" value="OMPDECASE"/>
    <property type="match status" value="1"/>
</dbReference>
<evidence type="ECO:0000256" key="13">
    <source>
        <dbReference type="ARBA" id="ARBA00023268"/>
    </source>
</evidence>
<dbReference type="InterPro" id="IPR014732">
    <property type="entry name" value="OMPdecase"/>
</dbReference>
<feature type="active site" description="For OMPdecase activity" evidence="14">
    <location>
        <position position="323"/>
    </location>
</feature>
<comment type="pathway">
    <text evidence="1">Pyrimidine metabolism; UMP biosynthesis via de novo pathway; UMP from orotate: step 2/2.</text>
</comment>
<evidence type="ECO:0000256" key="3">
    <source>
        <dbReference type="ARBA" id="ARBA00006221"/>
    </source>
</evidence>
<feature type="binding site" evidence="15">
    <location>
        <position position="265"/>
    </location>
    <ligand>
        <name>substrate</name>
    </ligand>
</feature>
<dbReference type="SMART" id="SM00934">
    <property type="entry name" value="OMPdecase"/>
    <property type="match status" value="1"/>
</dbReference>
<proteinExistence type="inferred from homology"/>
<comment type="caution">
    <text evidence="17">The sequence shown here is derived from an EMBL/GenBank/DDBJ whole genome shotgun (WGS) entry which is preliminary data.</text>
</comment>
<comment type="similarity">
    <text evidence="4">In the C-terminal section; belongs to the OMP decarboxylase family.</text>
</comment>